<dbReference type="Proteomes" id="UP000594892">
    <property type="component" value="Chromosome 1"/>
</dbReference>
<organism evidence="2 4">
    <name type="scientific">Burkholderia glumae</name>
    <name type="common">Pseudomonas glumae</name>
    <dbReference type="NCBI Taxonomy" id="337"/>
    <lineage>
        <taxon>Bacteria</taxon>
        <taxon>Pseudomonadati</taxon>
        <taxon>Pseudomonadota</taxon>
        <taxon>Betaproteobacteria</taxon>
        <taxon>Burkholderiales</taxon>
        <taxon>Burkholderiaceae</taxon>
        <taxon>Burkholderia</taxon>
    </lineage>
</organism>
<evidence type="ECO:0000313" key="4">
    <source>
        <dbReference type="Proteomes" id="UP000594892"/>
    </source>
</evidence>
<evidence type="ECO:0000256" key="1">
    <source>
        <dbReference type="SAM" id="MobiDB-lite"/>
    </source>
</evidence>
<evidence type="ECO:0000313" key="3">
    <source>
        <dbReference type="EMBL" id="USS42303.1"/>
    </source>
</evidence>
<gene>
    <name evidence="2" type="ORF">I6H06_07960</name>
    <name evidence="3" type="ORF">NFI99_08730</name>
</gene>
<evidence type="ECO:0000313" key="5">
    <source>
        <dbReference type="Proteomes" id="UP001056386"/>
    </source>
</evidence>
<evidence type="ECO:0000313" key="2">
    <source>
        <dbReference type="EMBL" id="QPQ89564.1"/>
    </source>
</evidence>
<reference evidence="2 4" key="1">
    <citation type="submission" date="2020-12" db="EMBL/GenBank/DDBJ databases">
        <title>FDA dAtabase for Regulatory Grade micrObial Sequences (FDA-ARGOS): Supporting development and validation of Infectious Disease Dx tests.</title>
        <authorList>
            <person name="Minogue T."/>
            <person name="Wolcott M."/>
            <person name="Wasieloski L."/>
            <person name="Aguilar W."/>
            <person name="Moore D."/>
            <person name="Jaissle J."/>
            <person name="Tallon L."/>
            <person name="Sadzewicz L."/>
            <person name="Zhao X."/>
            <person name="Boylan J."/>
            <person name="Ott S."/>
            <person name="Bowen H."/>
            <person name="Vavikolanu K."/>
            <person name="Mehta A."/>
            <person name="Aluvathingal J."/>
            <person name="Nadendla S."/>
            <person name="Yan Y."/>
            <person name="Sichtig H."/>
        </authorList>
    </citation>
    <scope>NUCLEOTIDE SEQUENCE [LARGE SCALE GENOMIC DNA]</scope>
    <source>
        <strain evidence="2 4">FDAARGOS_949</strain>
    </source>
</reference>
<sequence>MQPDFDPGDAAGRPVPNQAAGGAVHRQVRPARIAPSRVSLRQHRLRRKLGKAARLCLEYATGDDSPSCAAGARPFRVDPRSIHSRSREVEMLKLPSHSAFLNGMRHGAV</sequence>
<dbReference type="Proteomes" id="UP001056386">
    <property type="component" value="Chromosome 2"/>
</dbReference>
<proteinExistence type="predicted"/>
<accession>A0AAP9XX13</accession>
<dbReference type="EMBL" id="CP099583">
    <property type="protein sequence ID" value="USS42303.1"/>
    <property type="molecule type" value="Genomic_DNA"/>
</dbReference>
<feature type="region of interest" description="Disordered" evidence="1">
    <location>
        <begin position="1"/>
        <end position="39"/>
    </location>
</feature>
<dbReference type="EMBL" id="CP065600">
    <property type="protein sequence ID" value="QPQ89564.1"/>
    <property type="molecule type" value="Genomic_DNA"/>
</dbReference>
<keyword evidence="5" id="KW-1185">Reference proteome</keyword>
<dbReference type="GeneID" id="45694283"/>
<protein>
    <submittedName>
        <fullName evidence="2">Uncharacterized protein</fullName>
    </submittedName>
</protein>
<reference evidence="3" key="2">
    <citation type="submission" date="2022-06" db="EMBL/GenBank/DDBJ databases">
        <title>Draft genome sequence of Burkholderia glumae strain GR20004 isolated from rice panicle showing bacterial panicle blight.</title>
        <authorList>
            <person name="Choi S.Y."/>
            <person name="Lee Y.H."/>
        </authorList>
    </citation>
    <scope>NUCLEOTIDE SEQUENCE</scope>
    <source>
        <strain evidence="3">GR20004</strain>
    </source>
</reference>
<dbReference type="RefSeq" id="WP_035983832.1">
    <property type="nucleotide sequence ID" value="NZ_CP021075.1"/>
</dbReference>
<dbReference type="AlphaFoldDB" id="A0AAP9XX13"/>
<name>A0AAP9XX13_BURGL</name>